<sequence length="239" mass="26763">PIVIGYQVSNGSINRGTKNPRQPEFLDLESLSNETLSYGFFPAIPYYTKDNSTILEDLEKMTKLKILDPNALLQLNTLPPSTKILREIKKTGLEIIFKVAVSNKQTPQEGYAVWKGEGVQDVKEGEIGPLITQVQARKDFIDYVMFDPSHGTKLDLDLDEKSLAIRFGKEIISIEDFNHLGLVYAGGIKPSNVGKVASALFSFFPARVSIDIESGVRDKENKPNLNLIRDYLVNFRKTV</sequence>
<dbReference type="AlphaFoldDB" id="X0UC44"/>
<feature type="non-terminal residue" evidence="1">
    <location>
        <position position="1"/>
    </location>
</feature>
<accession>X0UC44</accession>
<comment type="caution">
    <text evidence="1">The sequence shown here is derived from an EMBL/GenBank/DDBJ whole genome shotgun (WGS) entry which is preliminary data.</text>
</comment>
<dbReference type="InterPro" id="IPR013785">
    <property type="entry name" value="Aldolase_TIM"/>
</dbReference>
<gene>
    <name evidence="1" type="ORF">S01H1_43902</name>
</gene>
<reference evidence="1" key="1">
    <citation type="journal article" date="2014" name="Front. Microbiol.">
        <title>High frequency of phylogenetically diverse reductive dehalogenase-homologous genes in deep subseafloor sedimentary metagenomes.</title>
        <authorList>
            <person name="Kawai M."/>
            <person name="Futagami T."/>
            <person name="Toyoda A."/>
            <person name="Takaki Y."/>
            <person name="Nishi S."/>
            <person name="Hori S."/>
            <person name="Arai W."/>
            <person name="Tsubouchi T."/>
            <person name="Morono Y."/>
            <person name="Uchiyama I."/>
            <person name="Ito T."/>
            <person name="Fujiyama A."/>
            <person name="Inagaki F."/>
            <person name="Takami H."/>
        </authorList>
    </citation>
    <scope>NUCLEOTIDE SEQUENCE</scope>
    <source>
        <strain evidence="1">Expedition CK06-06</strain>
    </source>
</reference>
<proteinExistence type="predicted"/>
<name>X0UC44_9ZZZZ</name>
<dbReference type="EMBL" id="BARS01027982">
    <property type="protein sequence ID" value="GAG03150.1"/>
    <property type="molecule type" value="Genomic_DNA"/>
</dbReference>
<dbReference type="Gene3D" id="3.20.20.70">
    <property type="entry name" value="Aldolase class I"/>
    <property type="match status" value="1"/>
</dbReference>
<evidence type="ECO:0000313" key="1">
    <source>
        <dbReference type="EMBL" id="GAG03150.1"/>
    </source>
</evidence>
<organism evidence="1">
    <name type="scientific">marine sediment metagenome</name>
    <dbReference type="NCBI Taxonomy" id="412755"/>
    <lineage>
        <taxon>unclassified sequences</taxon>
        <taxon>metagenomes</taxon>
        <taxon>ecological metagenomes</taxon>
    </lineage>
</organism>
<evidence type="ECO:0008006" key="2">
    <source>
        <dbReference type="Google" id="ProtNLM"/>
    </source>
</evidence>
<protein>
    <recommendedName>
        <fullName evidence="2">Phosphoribosylanthranilate isomerase</fullName>
    </recommendedName>
</protein>